<protein>
    <submittedName>
        <fullName evidence="2">Uncharacterized protein</fullName>
    </submittedName>
</protein>
<dbReference type="Proteomes" id="UP000194127">
    <property type="component" value="Unassembled WGS sequence"/>
</dbReference>
<organism evidence="2 3">
    <name type="scientific">Postia placenta MAD-698-R-SB12</name>
    <dbReference type="NCBI Taxonomy" id="670580"/>
    <lineage>
        <taxon>Eukaryota</taxon>
        <taxon>Fungi</taxon>
        <taxon>Dikarya</taxon>
        <taxon>Basidiomycota</taxon>
        <taxon>Agaricomycotina</taxon>
        <taxon>Agaricomycetes</taxon>
        <taxon>Polyporales</taxon>
        <taxon>Adustoporiaceae</taxon>
        <taxon>Rhodonia</taxon>
    </lineage>
</organism>
<dbReference type="EMBL" id="KZ110595">
    <property type="protein sequence ID" value="OSX63690.1"/>
    <property type="molecule type" value="Genomic_DNA"/>
</dbReference>
<gene>
    <name evidence="2" type="ORF">POSPLADRAFT_1106916</name>
</gene>
<evidence type="ECO:0000313" key="2">
    <source>
        <dbReference type="EMBL" id="OSX63690.1"/>
    </source>
</evidence>
<evidence type="ECO:0000313" key="3">
    <source>
        <dbReference type="Proteomes" id="UP000194127"/>
    </source>
</evidence>
<dbReference type="RefSeq" id="XP_024340484.1">
    <property type="nucleotide sequence ID" value="XM_024483299.1"/>
</dbReference>
<reference evidence="2 3" key="1">
    <citation type="submission" date="2017-04" db="EMBL/GenBank/DDBJ databases">
        <title>Genome Sequence of the Model Brown-Rot Fungus Postia placenta SB12.</title>
        <authorList>
            <consortium name="DOE Joint Genome Institute"/>
            <person name="Gaskell J."/>
            <person name="Kersten P."/>
            <person name="Larrondo L.F."/>
            <person name="Canessa P."/>
            <person name="Martinez D."/>
            <person name="Hibbett D."/>
            <person name="Schmoll M."/>
            <person name="Kubicek C.P."/>
            <person name="Martinez A.T."/>
            <person name="Yadav J."/>
            <person name="Master E."/>
            <person name="Magnuson J.K."/>
            <person name="James T."/>
            <person name="Yaver D."/>
            <person name="Berka R."/>
            <person name="Labutti K."/>
            <person name="Lipzen A."/>
            <person name="Aerts A."/>
            <person name="Barry K."/>
            <person name="Henrissat B."/>
            <person name="Blanchette R."/>
            <person name="Grigoriev I."/>
            <person name="Cullen D."/>
        </authorList>
    </citation>
    <scope>NUCLEOTIDE SEQUENCE [LARGE SCALE GENOMIC DNA]</scope>
    <source>
        <strain evidence="2 3">MAD-698-R-SB12</strain>
    </source>
</reference>
<dbReference type="AlphaFoldDB" id="A0A1X6N591"/>
<feature type="region of interest" description="Disordered" evidence="1">
    <location>
        <begin position="1"/>
        <end position="34"/>
    </location>
</feature>
<sequence>NVSSSKPGHILGGCVIGSESRSRKSSLVGSRRQSQHMDHAVASLVLLVSYSGTKYVSSLKCEADRESTGMHSFNLSSEEAVGYKAITRSCRDACVSL</sequence>
<keyword evidence="3" id="KW-1185">Reference proteome</keyword>
<feature type="non-terminal residue" evidence="2">
    <location>
        <position position="97"/>
    </location>
</feature>
<proteinExistence type="predicted"/>
<dbReference type="GeneID" id="36328248"/>
<evidence type="ECO:0000256" key="1">
    <source>
        <dbReference type="SAM" id="MobiDB-lite"/>
    </source>
</evidence>
<feature type="non-terminal residue" evidence="2">
    <location>
        <position position="1"/>
    </location>
</feature>
<name>A0A1X6N591_9APHY</name>
<accession>A0A1X6N591</accession>